<name>A0AAW1C7Q1_CROAD</name>
<dbReference type="FunFam" id="1.20.1070.10:FF:000003">
    <property type="entry name" value="Olfactory receptor"/>
    <property type="match status" value="1"/>
</dbReference>
<accession>A0AAW1C7Q1</accession>
<dbReference type="Pfam" id="PF13853">
    <property type="entry name" value="7tm_4"/>
    <property type="match status" value="1"/>
</dbReference>
<comment type="subcellular location">
    <subcellularLocation>
        <location evidence="9">Cell membrane</location>
        <topology evidence="9">Multi-pass membrane protein</topology>
    </subcellularLocation>
    <subcellularLocation>
        <location evidence="1">Membrane</location>
        <topology evidence="1">Multi-pass membrane protein</topology>
    </subcellularLocation>
</comment>
<dbReference type="GO" id="GO:0004930">
    <property type="term" value="F:G protein-coupled receptor activity"/>
    <property type="evidence" value="ECO:0007669"/>
    <property type="project" value="UniProtKB-KW"/>
</dbReference>
<evidence type="ECO:0000313" key="11">
    <source>
        <dbReference type="EMBL" id="KAK9410335.1"/>
    </source>
</evidence>
<keyword evidence="5 9" id="KW-0472">Membrane</keyword>
<reference evidence="11 12" key="1">
    <citation type="journal article" date="2024" name="Proc. Natl. Acad. Sci. U.S.A.">
        <title>The genetic regulatory architecture and epigenomic basis for age-related changes in rattlesnake venom.</title>
        <authorList>
            <person name="Hogan M.P."/>
            <person name="Holding M.L."/>
            <person name="Nystrom G.S."/>
            <person name="Colston T.J."/>
            <person name="Bartlett D.A."/>
            <person name="Mason A.J."/>
            <person name="Ellsworth S.A."/>
            <person name="Rautsaw R.M."/>
            <person name="Lawrence K.C."/>
            <person name="Strickland J.L."/>
            <person name="He B."/>
            <person name="Fraser P."/>
            <person name="Margres M.J."/>
            <person name="Gilbert D.M."/>
            <person name="Gibbs H.L."/>
            <person name="Parkinson C.L."/>
            <person name="Rokyta D.R."/>
        </authorList>
    </citation>
    <scope>NUCLEOTIDE SEQUENCE [LARGE SCALE GENOMIC DNA]</scope>
    <source>
        <strain evidence="11">DRR0105</strain>
    </source>
</reference>
<dbReference type="Gene3D" id="1.20.1070.10">
    <property type="entry name" value="Rhodopsin 7-helix transmembrane proteins"/>
    <property type="match status" value="1"/>
</dbReference>
<dbReference type="EMBL" id="JAOTOJ010000001">
    <property type="protein sequence ID" value="KAK9410335.1"/>
    <property type="molecule type" value="Genomic_DNA"/>
</dbReference>
<evidence type="ECO:0000256" key="9">
    <source>
        <dbReference type="RuleBase" id="RU363047"/>
    </source>
</evidence>
<evidence type="ECO:0000256" key="1">
    <source>
        <dbReference type="ARBA" id="ARBA00004141"/>
    </source>
</evidence>
<dbReference type="PROSITE" id="PS00237">
    <property type="entry name" value="G_PROTEIN_RECEP_F1_1"/>
    <property type="match status" value="1"/>
</dbReference>
<protein>
    <recommendedName>
        <fullName evidence="9">Olfactory receptor</fullName>
    </recommendedName>
</protein>
<keyword evidence="9" id="KW-0716">Sensory transduction</keyword>
<keyword evidence="4 8" id="KW-0297">G-protein coupled receptor</keyword>
<dbReference type="AlphaFoldDB" id="A0AAW1C7Q1"/>
<dbReference type="Proteomes" id="UP001474421">
    <property type="component" value="Unassembled WGS sequence"/>
</dbReference>
<evidence type="ECO:0000256" key="4">
    <source>
        <dbReference type="ARBA" id="ARBA00023040"/>
    </source>
</evidence>
<dbReference type="PRINTS" id="PR00245">
    <property type="entry name" value="OLFACTORYR"/>
</dbReference>
<evidence type="ECO:0000313" key="12">
    <source>
        <dbReference type="Proteomes" id="UP001474421"/>
    </source>
</evidence>
<keyword evidence="3 9" id="KW-1133">Transmembrane helix</keyword>
<keyword evidence="9" id="KW-1003">Cell membrane</keyword>
<comment type="caution">
    <text evidence="11">The sequence shown here is derived from an EMBL/GenBank/DDBJ whole genome shotgun (WGS) entry which is preliminary data.</text>
</comment>
<evidence type="ECO:0000256" key="6">
    <source>
        <dbReference type="ARBA" id="ARBA00023170"/>
    </source>
</evidence>
<dbReference type="PANTHER" id="PTHR48018">
    <property type="entry name" value="OLFACTORY RECEPTOR"/>
    <property type="match status" value="1"/>
</dbReference>
<keyword evidence="9" id="KW-0552">Olfaction</keyword>
<dbReference type="PROSITE" id="PS50262">
    <property type="entry name" value="G_PROTEIN_RECEP_F1_2"/>
    <property type="match status" value="1"/>
</dbReference>
<feature type="transmembrane region" description="Helical" evidence="9">
    <location>
        <begin position="26"/>
        <end position="49"/>
    </location>
</feature>
<dbReference type="GO" id="GO:0004984">
    <property type="term" value="F:olfactory receptor activity"/>
    <property type="evidence" value="ECO:0007669"/>
    <property type="project" value="InterPro"/>
</dbReference>
<proteinExistence type="inferred from homology"/>
<feature type="transmembrane region" description="Helical" evidence="9">
    <location>
        <begin position="61"/>
        <end position="80"/>
    </location>
</feature>
<feature type="transmembrane region" description="Helical" evidence="9">
    <location>
        <begin position="141"/>
        <end position="162"/>
    </location>
</feature>
<feature type="transmembrane region" description="Helical" evidence="9">
    <location>
        <begin position="271"/>
        <end position="292"/>
    </location>
</feature>
<evidence type="ECO:0000256" key="7">
    <source>
        <dbReference type="ARBA" id="ARBA00023224"/>
    </source>
</evidence>
<dbReference type="InterPro" id="IPR000725">
    <property type="entry name" value="Olfact_rcpt"/>
</dbReference>
<feature type="transmembrane region" description="Helical" evidence="9">
    <location>
        <begin position="237"/>
        <end position="259"/>
    </location>
</feature>
<comment type="similarity">
    <text evidence="8">Belongs to the G-protein coupled receptor 1 family.</text>
</comment>
<dbReference type="InterPro" id="IPR017452">
    <property type="entry name" value="GPCR_Rhodpsn_7TM"/>
</dbReference>
<gene>
    <name evidence="11" type="ORF">NXF25_001510</name>
</gene>
<evidence type="ECO:0000256" key="8">
    <source>
        <dbReference type="RuleBase" id="RU000688"/>
    </source>
</evidence>
<dbReference type="InterPro" id="IPR000276">
    <property type="entry name" value="GPCR_Rhodpsn"/>
</dbReference>
<dbReference type="SUPFAM" id="SSF81321">
    <property type="entry name" value="Family A G protein-coupled receptor-like"/>
    <property type="match status" value="1"/>
</dbReference>
<feature type="domain" description="G-protein coupled receptors family 1 profile" evidence="10">
    <location>
        <begin position="42"/>
        <end position="290"/>
    </location>
</feature>
<dbReference type="GO" id="GO:0005886">
    <property type="term" value="C:plasma membrane"/>
    <property type="evidence" value="ECO:0007669"/>
    <property type="project" value="UniProtKB-SubCell"/>
</dbReference>
<evidence type="ECO:0000256" key="2">
    <source>
        <dbReference type="ARBA" id="ARBA00022692"/>
    </source>
</evidence>
<evidence type="ECO:0000259" key="10">
    <source>
        <dbReference type="PROSITE" id="PS50262"/>
    </source>
</evidence>
<dbReference type="PRINTS" id="PR00237">
    <property type="entry name" value="GPCRRHODOPSN"/>
</dbReference>
<organism evidence="11 12">
    <name type="scientific">Crotalus adamanteus</name>
    <name type="common">Eastern diamondback rattlesnake</name>
    <dbReference type="NCBI Taxonomy" id="8729"/>
    <lineage>
        <taxon>Eukaryota</taxon>
        <taxon>Metazoa</taxon>
        <taxon>Chordata</taxon>
        <taxon>Craniata</taxon>
        <taxon>Vertebrata</taxon>
        <taxon>Euteleostomi</taxon>
        <taxon>Lepidosauria</taxon>
        <taxon>Squamata</taxon>
        <taxon>Bifurcata</taxon>
        <taxon>Unidentata</taxon>
        <taxon>Episquamata</taxon>
        <taxon>Toxicofera</taxon>
        <taxon>Serpentes</taxon>
        <taxon>Colubroidea</taxon>
        <taxon>Viperidae</taxon>
        <taxon>Crotalinae</taxon>
        <taxon>Crotalus</taxon>
    </lineage>
</organism>
<feature type="transmembrane region" description="Helical" evidence="9">
    <location>
        <begin position="100"/>
        <end position="121"/>
    </location>
</feature>
<feature type="transmembrane region" description="Helical" evidence="9">
    <location>
        <begin position="198"/>
        <end position="225"/>
    </location>
</feature>
<evidence type="ECO:0000256" key="3">
    <source>
        <dbReference type="ARBA" id="ARBA00022989"/>
    </source>
</evidence>
<keyword evidence="2 8" id="KW-0812">Transmembrane</keyword>
<sequence>MEKENYTLVTQFFLLGFSDHPEDLQVILFLIFLVIYIMTVVGNLGIILLIKVESHLHTPMYFFLSHLSFIDICYSSSITPKLLMGTASAIKSISLFACAVQMYLFIMFVVTESFLLTAMAYDRYVAICNPLLYTVIMSRNVCIFLVLSSYLWGIICALVHTISAFRLTFCGNVINHFFCDVVPVLILSCSDTQLNKTLLFIFATFVESSTIIIILMSYILIIVCVSRIHSSKGKYKAFSTCASHFTAISVFHVTILLIYCQPNVSHGKNSNRITSVFYTMVIPMLNPLIYSLRNKEVKGAFQKLVRKKHFSINLLNRFSHVLPG</sequence>
<evidence type="ECO:0000256" key="5">
    <source>
        <dbReference type="ARBA" id="ARBA00023136"/>
    </source>
</evidence>
<keyword evidence="12" id="KW-1185">Reference proteome</keyword>
<keyword evidence="6 8" id="KW-0675">Receptor</keyword>
<keyword evidence="7 8" id="KW-0807">Transducer</keyword>